<name>A0A855YAX5_9BACL</name>
<keyword evidence="4" id="KW-1185">Reference proteome</keyword>
<protein>
    <recommendedName>
        <fullName evidence="5">Tetratricopeptide repeat protein</fullName>
    </recommendedName>
</protein>
<evidence type="ECO:0000313" key="1">
    <source>
        <dbReference type="EMBL" id="PWW43024.1"/>
    </source>
</evidence>
<proteinExistence type="predicted"/>
<evidence type="ECO:0008006" key="5">
    <source>
        <dbReference type="Google" id="ProtNLM"/>
    </source>
</evidence>
<evidence type="ECO:0000313" key="3">
    <source>
        <dbReference type="Proteomes" id="UP000247078"/>
    </source>
</evidence>
<comment type="caution">
    <text evidence="1">The sequence shown here is derived from an EMBL/GenBank/DDBJ whole genome shotgun (WGS) entry which is preliminary data.</text>
</comment>
<dbReference type="InterPro" id="IPR038375">
    <property type="entry name" value="NDUFAF7_sf"/>
</dbReference>
<dbReference type="OrthoDB" id="5166699at2"/>
<reference evidence="1 3" key="1">
    <citation type="submission" date="2018-05" db="EMBL/GenBank/DDBJ databases">
        <title>Freshwater and sediment microbial communities from various areas in North America, analyzing microbe dynamics in response to fracking.</title>
        <authorList>
            <person name="Lamendella R."/>
        </authorList>
    </citation>
    <scope>NUCLEOTIDE SEQUENCE [LARGE SCALE GENOMIC DNA]</scope>
    <source>
        <strain evidence="1 3">DB-3</strain>
        <strain evidence="2 4">NG-13</strain>
    </source>
</reference>
<dbReference type="InterPro" id="IPR029063">
    <property type="entry name" value="SAM-dependent_MTases_sf"/>
</dbReference>
<dbReference type="RefSeq" id="WP_109998701.1">
    <property type="nucleotide sequence ID" value="NZ_QGTZ01000003.1"/>
</dbReference>
<dbReference type="EMBL" id="QLLI01000001">
    <property type="protein sequence ID" value="RAJ03412.1"/>
    <property type="molecule type" value="Genomic_DNA"/>
</dbReference>
<sequence>MMQNEGQRFRFSEAPVWDWQRAYYEQKGLHAWTDNQVPQYITSNPMIATAYAEMIFGFLQDLASKGKTAEMVTILELGAGVGRLAHQILLKLIELKDFAGVELPAFRYVMTDLVEDNVLGWREHPSMQSFIEQGILDFARFDAIQDTELNLVVAGTVIRPGDLKQPLLLIANYFFDSIPQELIYVGEGEIYECDVLVQSPKSPLHSEPAELLQNMILSYEYRRAPEYSAEDYPYPGLIALYREELEDSHIMFPAIGLSCLERLNKLSESGYVLITADKGDHRLDNWKFAEPPEFVLHGSFSLTANYHAIQYVLEGQGAHTRFTTHHYKDLNVGCMLMVDEPLGYVNTRLAYHRFVERFGPDDFFSMKEWMDHQVERMELKQIIPFWRLGGYDAEFLIHSANRISNLLPDASDEEMLDIQSGIHIMWSSYYVMERLGDVAFLAGQLLYGMYMYEDAKRFLELSLGADSSKQDSAVLYDLAVCCYELELEEETLAYTRKVLALEPDHEEAMDLLKSFECL</sequence>
<dbReference type="SUPFAM" id="SSF53335">
    <property type="entry name" value="S-adenosyl-L-methionine-dependent methyltransferases"/>
    <property type="match status" value="1"/>
</dbReference>
<evidence type="ECO:0000313" key="4">
    <source>
        <dbReference type="Proteomes" id="UP000248827"/>
    </source>
</evidence>
<dbReference type="AlphaFoldDB" id="A0A855YAX5"/>
<dbReference type="Proteomes" id="UP000247078">
    <property type="component" value="Unassembled WGS sequence"/>
</dbReference>
<dbReference type="Proteomes" id="UP000248827">
    <property type="component" value="Unassembled WGS sequence"/>
</dbReference>
<dbReference type="SUPFAM" id="SSF48452">
    <property type="entry name" value="TPR-like"/>
    <property type="match status" value="1"/>
</dbReference>
<dbReference type="Gene3D" id="3.40.50.12710">
    <property type="match status" value="1"/>
</dbReference>
<gene>
    <name evidence="2" type="ORF">DET54_101613</name>
    <name evidence="1" type="ORF">DET56_10365</name>
</gene>
<organism evidence="1 3">
    <name type="scientific">Paenibacillus pabuli</name>
    <dbReference type="NCBI Taxonomy" id="1472"/>
    <lineage>
        <taxon>Bacteria</taxon>
        <taxon>Bacillati</taxon>
        <taxon>Bacillota</taxon>
        <taxon>Bacilli</taxon>
        <taxon>Bacillales</taxon>
        <taxon>Paenibacillaceae</taxon>
        <taxon>Paenibacillus</taxon>
    </lineage>
</organism>
<dbReference type="EMBL" id="QGTZ01000003">
    <property type="protein sequence ID" value="PWW43024.1"/>
    <property type="molecule type" value="Genomic_DNA"/>
</dbReference>
<evidence type="ECO:0000313" key="2">
    <source>
        <dbReference type="EMBL" id="RAJ03412.1"/>
    </source>
</evidence>
<dbReference type="Gene3D" id="1.25.40.10">
    <property type="entry name" value="Tetratricopeptide repeat domain"/>
    <property type="match status" value="1"/>
</dbReference>
<dbReference type="InterPro" id="IPR011990">
    <property type="entry name" value="TPR-like_helical_dom_sf"/>
</dbReference>
<accession>A0A855YAX5</accession>